<dbReference type="Pfam" id="PF02475">
    <property type="entry name" value="TRM5-TYW2_MTfase"/>
    <property type="match status" value="1"/>
</dbReference>
<evidence type="ECO:0000256" key="1">
    <source>
        <dbReference type="ARBA" id="ARBA00022490"/>
    </source>
</evidence>
<keyword evidence="2" id="KW-0489">Methyltransferase</keyword>
<evidence type="ECO:0000256" key="4">
    <source>
        <dbReference type="ARBA" id="ARBA00022691"/>
    </source>
</evidence>
<organism evidence="7 8">
    <name type="scientific">Candidatus Marsarchaeota G1 archaeon OSP_D</name>
    <dbReference type="NCBI Taxonomy" id="1978155"/>
    <lineage>
        <taxon>Archaea</taxon>
        <taxon>Candidatus Marsarchaeota</taxon>
        <taxon>Candidatus Marsarchaeota group 1</taxon>
    </lineage>
</organism>
<keyword evidence="4" id="KW-0949">S-adenosyl-L-methionine</keyword>
<dbReference type="AlphaFoldDB" id="A0A2R6ADV1"/>
<dbReference type="SUPFAM" id="SSF53335">
    <property type="entry name" value="S-adenosyl-L-methionine-dependent methyltransferases"/>
    <property type="match status" value="1"/>
</dbReference>
<keyword evidence="5" id="KW-0819">tRNA processing</keyword>
<dbReference type="GO" id="GO:0008175">
    <property type="term" value="F:tRNA methyltransferase activity"/>
    <property type="evidence" value="ECO:0007669"/>
    <property type="project" value="TreeGrafter"/>
</dbReference>
<name>A0A2R6ADV1_9ARCH</name>
<evidence type="ECO:0000313" key="8">
    <source>
        <dbReference type="Proteomes" id="UP000240880"/>
    </source>
</evidence>
<gene>
    <name evidence="7" type="ORF">B9Q01_00535</name>
</gene>
<dbReference type="CDD" id="cd02440">
    <property type="entry name" value="AdoMet_MTases"/>
    <property type="match status" value="1"/>
</dbReference>
<dbReference type="InterPro" id="IPR029063">
    <property type="entry name" value="SAM-dependent_MTases_sf"/>
</dbReference>
<dbReference type="GO" id="GO:0005737">
    <property type="term" value="C:cytoplasm"/>
    <property type="evidence" value="ECO:0007669"/>
    <property type="project" value="TreeGrafter"/>
</dbReference>
<dbReference type="Gene3D" id="3.40.50.150">
    <property type="entry name" value="Vaccinia Virus protein VP39"/>
    <property type="match status" value="1"/>
</dbReference>
<dbReference type="Pfam" id="PF18093">
    <property type="entry name" value="Trm5_N"/>
    <property type="match status" value="1"/>
</dbReference>
<dbReference type="InterPro" id="IPR056743">
    <property type="entry name" value="TRM5-TYW2-like_MTfase"/>
</dbReference>
<dbReference type="Gene3D" id="3.30.300.110">
    <property type="entry name" value="Met-10+ protein-like domains"/>
    <property type="match status" value="1"/>
</dbReference>
<keyword evidence="3" id="KW-0808">Transferase</keyword>
<evidence type="ECO:0000256" key="3">
    <source>
        <dbReference type="ARBA" id="ARBA00022679"/>
    </source>
</evidence>
<dbReference type="Gene3D" id="3.30.70.2580">
    <property type="match status" value="1"/>
</dbReference>
<evidence type="ECO:0000313" key="7">
    <source>
        <dbReference type="EMBL" id="PSN84528.1"/>
    </source>
</evidence>
<evidence type="ECO:0000259" key="6">
    <source>
        <dbReference type="PROSITE" id="PS51684"/>
    </source>
</evidence>
<protein>
    <recommendedName>
        <fullName evidence="6">SAM-dependent methyltransferase TRM5/TYW2-type domain-containing protein</fullName>
    </recommendedName>
</protein>
<reference evidence="7 8" key="1">
    <citation type="submission" date="2017-04" db="EMBL/GenBank/DDBJ databases">
        <title>Novel microbial lineages endemic to geothermal iron-oxide mats fill important gaps in the evolutionary history of Archaea.</title>
        <authorList>
            <person name="Jay Z.J."/>
            <person name="Beam J.P."/>
            <person name="Dlakic M."/>
            <person name="Rusch D.B."/>
            <person name="Kozubal M.A."/>
            <person name="Inskeep W.P."/>
        </authorList>
    </citation>
    <scope>NUCLEOTIDE SEQUENCE [LARGE SCALE GENOMIC DNA]</scope>
    <source>
        <strain evidence="7">OSP_D</strain>
    </source>
</reference>
<keyword evidence="1" id="KW-0963">Cytoplasm</keyword>
<evidence type="ECO:0000256" key="2">
    <source>
        <dbReference type="ARBA" id="ARBA00022603"/>
    </source>
</evidence>
<sequence length="310" mass="36638">MVLVVRINRTEAEKFKKWLSKTGLLLKDYPITKDKDYVFFPVKKKIDKTSFNLKYLKMKLPKNEKSKKVLLPYDIIGDVCIFKQGKRGIRYSQEIKKLLSIYKFLKSFYLKIGEVEGVERVPRLKFLYGEDKPLTLHKENGLFFWVDVKKVYFNPRLSHERMRIASLIENGKRVLDMFAGVGPFAITIAKYSKAFVDAVDINPIAYELMKRNIQLNKVEKFVNPYNTDIRNFYPQNSYDHIIMNLPFESIKYLDLAKTFCKKRGRIHIYIANPSDINSLIEKKSLTLIRSQKVFEYAPRKAVFRYDLELR</sequence>
<dbReference type="InterPro" id="IPR040601">
    <property type="entry name" value="Trm5a/b_N"/>
</dbReference>
<dbReference type="PROSITE" id="PS51684">
    <property type="entry name" value="SAM_MT_TRM5_TYW2"/>
    <property type="match status" value="1"/>
</dbReference>
<comment type="caution">
    <text evidence="7">The sequence shown here is derived from an EMBL/GenBank/DDBJ whole genome shotgun (WGS) entry which is preliminary data.</text>
</comment>
<dbReference type="PANTHER" id="PTHR23245:SF36">
    <property type="entry name" value="TRNA (GUANINE(37)-N1)-METHYLTRANSFERASE"/>
    <property type="match status" value="1"/>
</dbReference>
<dbReference type="Proteomes" id="UP000240880">
    <property type="component" value="Unassembled WGS sequence"/>
</dbReference>
<proteinExistence type="predicted"/>
<accession>A0A2R6ADV1</accession>
<evidence type="ECO:0000256" key="5">
    <source>
        <dbReference type="ARBA" id="ARBA00022694"/>
    </source>
</evidence>
<dbReference type="InterPro" id="IPR030382">
    <property type="entry name" value="MeTrfase_TRM5/TYW2"/>
</dbReference>
<dbReference type="PANTHER" id="PTHR23245">
    <property type="entry name" value="TRNA METHYLTRANSFERASE"/>
    <property type="match status" value="1"/>
</dbReference>
<dbReference type="EMBL" id="NEXC01000002">
    <property type="protein sequence ID" value="PSN84528.1"/>
    <property type="molecule type" value="Genomic_DNA"/>
</dbReference>
<dbReference type="GO" id="GO:0002939">
    <property type="term" value="P:tRNA N1-guanine methylation"/>
    <property type="evidence" value="ECO:0007669"/>
    <property type="project" value="TreeGrafter"/>
</dbReference>
<feature type="domain" description="SAM-dependent methyltransferase TRM5/TYW2-type" evidence="6">
    <location>
        <begin position="73"/>
        <end position="310"/>
    </location>
</feature>